<dbReference type="EMBL" id="ML986484">
    <property type="protein sequence ID" value="KAF2281301.1"/>
    <property type="molecule type" value="Genomic_DNA"/>
</dbReference>
<gene>
    <name evidence="7" type="ORF">EI97DRAFT_429350</name>
</gene>
<dbReference type="FunFam" id="3.40.30.10:FF:000260">
    <property type="entry name" value="Mitochondrial ribosomal protein L44"/>
    <property type="match status" value="1"/>
</dbReference>
<evidence type="ECO:0000313" key="8">
    <source>
        <dbReference type="Proteomes" id="UP000800097"/>
    </source>
</evidence>
<dbReference type="PANTHER" id="PTHR28236:SF1">
    <property type="entry name" value="LARGE RIBOSOMAL SUBUNIT PROTEIN ML53"/>
    <property type="match status" value="1"/>
</dbReference>
<protein>
    <recommendedName>
        <fullName evidence="6">Large ribosomal subunit protein mL53</fullName>
    </recommendedName>
</protein>
<organism evidence="7 8">
    <name type="scientific">Westerdykella ornata</name>
    <dbReference type="NCBI Taxonomy" id="318751"/>
    <lineage>
        <taxon>Eukaryota</taxon>
        <taxon>Fungi</taxon>
        <taxon>Dikarya</taxon>
        <taxon>Ascomycota</taxon>
        <taxon>Pezizomycotina</taxon>
        <taxon>Dothideomycetes</taxon>
        <taxon>Pleosporomycetidae</taxon>
        <taxon>Pleosporales</taxon>
        <taxon>Sporormiaceae</taxon>
        <taxon>Westerdykella</taxon>
    </lineage>
</organism>
<keyword evidence="3" id="KW-0689">Ribosomal protein</keyword>
<dbReference type="GO" id="GO:0003735">
    <property type="term" value="F:structural constituent of ribosome"/>
    <property type="evidence" value="ECO:0007669"/>
    <property type="project" value="TreeGrafter"/>
</dbReference>
<evidence type="ECO:0000256" key="5">
    <source>
        <dbReference type="ARBA" id="ARBA00023274"/>
    </source>
</evidence>
<dbReference type="OrthoDB" id="4136894at2759"/>
<name>A0A6A6JXF3_WESOR</name>
<evidence type="ECO:0000313" key="7">
    <source>
        <dbReference type="EMBL" id="KAF2281301.1"/>
    </source>
</evidence>
<comment type="similarity">
    <text evidence="2">Belongs to the mitochondrion-specific ribosomal protein mL53 family.</text>
</comment>
<sequence>MITRFLTDIRVQFNPFSPSSKSARLFLSLLPPNARADGMKIESKMLPRNSKEPARLGIKFKDGKELNLEVDKMRITEVTEQVDRHSRILARQEELAGN</sequence>
<evidence type="ECO:0000256" key="2">
    <source>
        <dbReference type="ARBA" id="ARBA00005557"/>
    </source>
</evidence>
<dbReference type="Gene3D" id="3.40.30.10">
    <property type="entry name" value="Glutaredoxin"/>
    <property type="match status" value="1"/>
</dbReference>
<keyword evidence="8" id="KW-1185">Reference proteome</keyword>
<keyword evidence="5" id="KW-0687">Ribonucleoprotein</keyword>
<dbReference type="InterPro" id="IPR019716">
    <property type="entry name" value="Ribosomal_mL53"/>
</dbReference>
<dbReference type="GO" id="GO:0005762">
    <property type="term" value="C:mitochondrial large ribosomal subunit"/>
    <property type="evidence" value="ECO:0007669"/>
    <property type="project" value="TreeGrafter"/>
</dbReference>
<dbReference type="RefSeq" id="XP_033658838.1">
    <property type="nucleotide sequence ID" value="XM_033797421.1"/>
</dbReference>
<evidence type="ECO:0000256" key="6">
    <source>
        <dbReference type="ARBA" id="ARBA00035180"/>
    </source>
</evidence>
<keyword evidence="4" id="KW-0496">Mitochondrion</keyword>
<evidence type="ECO:0000256" key="1">
    <source>
        <dbReference type="ARBA" id="ARBA00004173"/>
    </source>
</evidence>
<dbReference type="Proteomes" id="UP000800097">
    <property type="component" value="Unassembled WGS sequence"/>
</dbReference>
<dbReference type="GeneID" id="54550596"/>
<accession>A0A6A6JXF3</accession>
<evidence type="ECO:0000256" key="4">
    <source>
        <dbReference type="ARBA" id="ARBA00023128"/>
    </source>
</evidence>
<reference evidence="7" key="1">
    <citation type="journal article" date="2020" name="Stud. Mycol.">
        <title>101 Dothideomycetes genomes: a test case for predicting lifestyles and emergence of pathogens.</title>
        <authorList>
            <person name="Haridas S."/>
            <person name="Albert R."/>
            <person name="Binder M."/>
            <person name="Bloem J."/>
            <person name="Labutti K."/>
            <person name="Salamov A."/>
            <person name="Andreopoulos B."/>
            <person name="Baker S."/>
            <person name="Barry K."/>
            <person name="Bills G."/>
            <person name="Bluhm B."/>
            <person name="Cannon C."/>
            <person name="Castanera R."/>
            <person name="Culley D."/>
            <person name="Daum C."/>
            <person name="Ezra D."/>
            <person name="Gonzalez J."/>
            <person name="Henrissat B."/>
            <person name="Kuo A."/>
            <person name="Liang C."/>
            <person name="Lipzen A."/>
            <person name="Lutzoni F."/>
            <person name="Magnuson J."/>
            <person name="Mondo S."/>
            <person name="Nolan M."/>
            <person name="Ohm R."/>
            <person name="Pangilinan J."/>
            <person name="Park H.-J."/>
            <person name="Ramirez L."/>
            <person name="Alfaro M."/>
            <person name="Sun H."/>
            <person name="Tritt A."/>
            <person name="Yoshinaga Y."/>
            <person name="Zwiers L.-H."/>
            <person name="Turgeon B."/>
            <person name="Goodwin S."/>
            <person name="Spatafora J."/>
            <person name="Crous P."/>
            <person name="Grigoriev I."/>
        </authorList>
    </citation>
    <scope>NUCLEOTIDE SEQUENCE</scope>
    <source>
        <strain evidence="7">CBS 379.55</strain>
    </source>
</reference>
<comment type="subcellular location">
    <subcellularLocation>
        <location evidence="1">Mitochondrion</location>
    </subcellularLocation>
</comment>
<proteinExistence type="inferred from homology"/>
<dbReference type="Pfam" id="PF10780">
    <property type="entry name" value="MRP_L53"/>
    <property type="match status" value="1"/>
</dbReference>
<dbReference type="InterPro" id="IPR042776">
    <property type="entry name" value="Ribosomal_mL53_fung"/>
</dbReference>
<evidence type="ECO:0000256" key="3">
    <source>
        <dbReference type="ARBA" id="ARBA00022980"/>
    </source>
</evidence>
<dbReference type="AlphaFoldDB" id="A0A6A6JXF3"/>
<dbReference type="PANTHER" id="PTHR28236">
    <property type="entry name" value="54S RIBOSOMAL PROTEIN L44, MITOCHONDRIAL"/>
    <property type="match status" value="1"/>
</dbReference>